<keyword evidence="1" id="KW-0812">Transmembrane</keyword>
<keyword evidence="1" id="KW-0472">Membrane</keyword>
<comment type="caution">
    <text evidence="2">The sequence shown here is derived from an EMBL/GenBank/DDBJ whole genome shotgun (WGS) entry which is preliminary data.</text>
</comment>
<dbReference type="Pfam" id="PF13367">
    <property type="entry name" value="PrsW-protease"/>
    <property type="match status" value="1"/>
</dbReference>
<dbReference type="PANTHER" id="PTHR36844">
    <property type="entry name" value="PROTEASE PRSW"/>
    <property type="match status" value="1"/>
</dbReference>
<proteinExistence type="predicted"/>
<dbReference type="InterPro" id="IPR026898">
    <property type="entry name" value="PrsW"/>
</dbReference>
<evidence type="ECO:0000256" key="1">
    <source>
        <dbReference type="SAM" id="Phobius"/>
    </source>
</evidence>
<feature type="transmembrane region" description="Helical" evidence="1">
    <location>
        <begin position="177"/>
        <end position="199"/>
    </location>
</feature>
<evidence type="ECO:0000313" key="2">
    <source>
        <dbReference type="EMBL" id="MBD2694643.1"/>
    </source>
</evidence>
<keyword evidence="3" id="KW-1185">Reference proteome</keyword>
<feature type="transmembrane region" description="Helical" evidence="1">
    <location>
        <begin position="205"/>
        <end position="223"/>
    </location>
</feature>
<evidence type="ECO:0000313" key="3">
    <source>
        <dbReference type="Proteomes" id="UP000660381"/>
    </source>
</evidence>
<sequence>MANFSLLLWAVIPPLLFLWFYYRRTHAAPPPLNLLILFIIGAISGFAALGLEWAVENGLNSVVDWQQIQRSILGVALRQILEIAPIEEGCKLAAVVLAICYLQRRYHLRAKTVFIFTIAVALGFTAEENWIYLSHGTSSILERSIGTPVHAMFSAPWGYALGIYISSTRRLNRDSQLIGKAWLNSVLFHALVNVLSRVWGFPQPINFLGYGLFPLLLWMFWRLEQLWRKVQGRRAITLISGYTPLARYWQRTLILFILLLGGNAIFGLFILARKLSPLRLELLFQADILSWILKQTLLNVLLGLLSWLIYRYLRYLARRRFFIKL</sequence>
<dbReference type="Proteomes" id="UP000660381">
    <property type="component" value="Unassembled WGS sequence"/>
</dbReference>
<keyword evidence="1" id="KW-1133">Transmembrane helix</keyword>
<keyword evidence="2" id="KW-0378">Hydrolase</keyword>
<feature type="transmembrane region" description="Helical" evidence="1">
    <location>
        <begin position="114"/>
        <end position="133"/>
    </location>
</feature>
<protein>
    <submittedName>
        <fullName evidence="2">PrsW family intramembrane metalloprotease</fullName>
    </submittedName>
</protein>
<keyword evidence="2" id="KW-0482">Metalloprotease</keyword>
<dbReference type="GO" id="GO:0008237">
    <property type="term" value="F:metallopeptidase activity"/>
    <property type="evidence" value="ECO:0007669"/>
    <property type="project" value="UniProtKB-KW"/>
</dbReference>
<feature type="transmembrane region" description="Helical" evidence="1">
    <location>
        <begin position="292"/>
        <end position="310"/>
    </location>
</feature>
<feature type="transmembrane region" description="Helical" evidence="1">
    <location>
        <begin position="145"/>
        <end position="165"/>
    </location>
</feature>
<gene>
    <name evidence="2" type="ORF">H6G68_23330</name>
</gene>
<name>A0ABR8J8E4_9NOST</name>
<reference evidence="2 3" key="1">
    <citation type="journal article" date="2020" name="ISME J.">
        <title>Comparative genomics reveals insights into cyanobacterial evolution and habitat adaptation.</title>
        <authorList>
            <person name="Chen M.Y."/>
            <person name="Teng W.K."/>
            <person name="Zhao L."/>
            <person name="Hu C.X."/>
            <person name="Zhou Y.K."/>
            <person name="Han B.P."/>
            <person name="Song L.R."/>
            <person name="Shu W.S."/>
        </authorList>
    </citation>
    <scope>NUCLEOTIDE SEQUENCE [LARGE SCALE GENOMIC DNA]</scope>
    <source>
        <strain evidence="2 3">FACHB-362</strain>
    </source>
</reference>
<organism evidence="2 3">
    <name type="scientific">Anabaena catenula FACHB-362</name>
    <dbReference type="NCBI Taxonomy" id="2692877"/>
    <lineage>
        <taxon>Bacteria</taxon>
        <taxon>Bacillati</taxon>
        <taxon>Cyanobacteriota</taxon>
        <taxon>Cyanophyceae</taxon>
        <taxon>Nostocales</taxon>
        <taxon>Nostocaceae</taxon>
        <taxon>Anabaena</taxon>
    </lineage>
</organism>
<feature type="transmembrane region" description="Helical" evidence="1">
    <location>
        <begin position="253"/>
        <end position="272"/>
    </location>
</feature>
<keyword evidence="2" id="KW-0645">Protease</keyword>
<dbReference type="RefSeq" id="WP_190908786.1">
    <property type="nucleotide sequence ID" value="NZ_JACJTQ010000054.1"/>
</dbReference>
<dbReference type="EMBL" id="JACJTQ010000054">
    <property type="protein sequence ID" value="MBD2694643.1"/>
    <property type="molecule type" value="Genomic_DNA"/>
</dbReference>
<accession>A0ABR8J8E4</accession>
<feature type="transmembrane region" description="Helical" evidence="1">
    <location>
        <begin position="34"/>
        <end position="55"/>
    </location>
</feature>
<feature type="transmembrane region" description="Helical" evidence="1">
    <location>
        <begin position="6"/>
        <end position="22"/>
    </location>
</feature>
<dbReference type="PANTHER" id="PTHR36844:SF1">
    <property type="entry name" value="PROTEASE PRSW"/>
    <property type="match status" value="1"/>
</dbReference>